<feature type="transmembrane region" description="Helical" evidence="5">
    <location>
        <begin position="287"/>
        <end position="305"/>
    </location>
</feature>
<evidence type="ECO:0000256" key="2">
    <source>
        <dbReference type="ARBA" id="ARBA00022692"/>
    </source>
</evidence>
<organism evidence="8 9">
    <name type="scientific">Henosepilachna vigintioctopunctata</name>
    <dbReference type="NCBI Taxonomy" id="420089"/>
    <lineage>
        <taxon>Eukaryota</taxon>
        <taxon>Metazoa</taxon>
        <taxon>Ecdysozoa</taxon>
        <taxon>Arthropoda</taxon>
        <taxon>Hexapoda</taxon>
        <taxon>Insecta</taxon>
        <taxon>Pterygota</taxon>
        <taxon>Neoptera</taxon>
        <taxon>Endopterygota</taxon>
        <taxon>Coleoptera</taxon>
        <taxon>Polyphaga</taxon>
        <taxon>Cucujiformia</taxon>
        <taxon>Coccinelloidea</taxon>
        <taxon>Coccinellidae</taxon>
        <taxon>Epilachninae</taxon>
        <taxon>Epilachnini</taxon>
        <taxon>Henosepilachna</taxon>
    </lineage>
</organism>
<dbReference type="InterPro" id="IPR042502">
    <property type="entry name" value="TM7SF3"/>
</dbReference>
<dbReference type="Pfam" id="PF13886">
    <property type="entry name" value="TM7S3_TM198"/>
    <property type="match status" value="1"/>
</dbReference>
<comment type="caution">
    <text evidence="8">The sequence shown here is derived from an EMBL/GenBank/DDBJ whole genome shotgun (WGS) entry which is preliminary data.</text>
</comment>
<sequence>MDNKIMGNMGDLLVLTLLSGLCFYEAHTSLVEIDISSYDPEKVETLSYHEFIENLNENTTEIVVKSNNTNQQGFFIIQAHSSHYNVCLSTYDNKSHTYIGHNIGMVQFFISAFTYSFNLENSSSQNTTVLITVTVYNNSAPIPGGCSESLNNTNISPIVKLIDGLEVITMNVEAPSLKGFTCNDIKNETLVQVYHKFLPGQNFGTFSYYSGILAMLTVQDIQKNGRLVSSTRGHSNLEKIFSSYLGVGEIFAVVVTINEKSSAYIPSISFGEDINILIENHDKGNSGLFFILFSILPVVGIIIIYRGHTFFHFTTFLFGTSCGIIISLFMLNHDESSIGNSTLIESILLGLLYGLVWLGAWYKWGLPLLSTSITFLHCGVFLSCVIYYVGVADREMFHSNGAYWSIFCGIVIASWFILSVLTTFGHIFACALLGSYILTLTTLNKLMNGNMQYIFINVCRRMYVPNFNEAILDPPYQPQDVISSFIAICFTLHGMWRQLKNQVGKPPFPAHMSRHRGERTPLL</sequence>
<dbReference type="GO" id="GO:0043069">
    <property type="term" value="P:negative regulation of programmed cell death"/>
    <property type="evidence" value="ECO:0007669"/>
    <property type="project" value="TreeGrafter"/>
</dbReference>
<evidence type="ECO:0000256" key="1">
    <source>
        <dbReference type="ARBA" id="ARBA00004141"/>
    </source>
</evidence>
<evidence type="ECO:0000313" key="9">
    <source>
        <dbReference type="Proteomes" id="UP001431783"/>
    </source>
</evidence>
<evidence type="ECO:0000256" key="3">
    <source>
        <dbReference type="ARBA" id="ARBA00022989"/>
    </source>
</evidence>
<name>A0AAW1TVF5_9CUCU</name>
<reference evidence="8 9" key="1">
    <citation type="submission" date="2023-03" db="EMBL/GenBank/DDBJ databases">
        <title>Genome insight into feeding habits of ladybird beetles.</title>
        <authorList>
            <person name="Li H.-S."/>
            <person name="Huang Y.-H."/>
            <person name="Pang H."/>
        </authorList>
    </citation>
    <scope>NUCLEOTIDE SEQUENCE [LARGE SCALE GENOMIC DNA]</scope>
    <source>
        <strain evidence="8">SYSU_2023b</strain>
        <tissue evidence="8">Whole body</tissue>
    </source>
</reference>
<gene>
    <name evidence="8" type="ORF">WA026_016116</name>
</gene>
<evidence type="ECO:0000256" key="6">
    <source>
        <dbReference type="SAM" id="SignalP"/>
    </source>
</evidence>
<dbReference type="InterPro" id="IPR025256">
    <property type="entry name" value="TM7S3/TM198-like_dom"/>
</dbReference>
<evidence type="ECO:0000256" key="4">
    <source>
        <dbReference type="ARBA" id="ARBA00023136"/>
    </source>
</evidence>
<feature type="transmembrane region" description="Helical" evidence="5">
    <location>
        <begin position="401"/>
        <end position="418"/>
    </location>
</feature>
<dbReference type="PANTHER" id="PTHR15937:SF3">
    <property type="entry name" value="TRANSMEMBRANE 7 SUPERFAMILY MEMBER 3"/>
    <property type="match status" value="1"/>
</dbReference>
<keyword evidence="4 5" id="KW-0472">Membrane</keyword>
<protein>
    <recommendedName>
        <fullName evidence="7">TM7S3/TM198-like domain-containing protein</fullName>
    </recommendedName>
</protein>
<evidence type="ECO:0000259" key="7">
    <source>
        <dbReference type="Pfam" id="PF13886"/>
    </source>
</evidence>
<comment type="subcellular location">
    <subcellularLocation>
        <location evidence="1">Membrane</location>
        <topology evidence="1">Multi-pass membrane protein</topology>
    </subcellularLocation>
</comment>
<feature type="transmembrane region" description="Helical" evidence="5">
    <location>
        <begin position="311"/>
        <end position="331"/>
    </location>
</feature>
<feature type="transmembrane region" description="Helical" evidence="5">
    <location>
        <begin position="424"/>
        <end position="443"/>
    </location>
</feature>
<dbReference type="EMBL" id="JARQZJ010000009">
    <property type="protein sequence ID" value="KAK9872072.1"/>
    <property type="molecule type" value="Genomic_DNA"/>
</dbReference>
<dbReference type="Pfam" id="PF25992">
    <property type="entry name" value="Ig_TM7SF3_N"/>
    <property type="match status" value="1"/>
</dbReference>
<accession>A0AAW1TVF5</accession>
<keyword evidence="9" id="KW-1185">Reference proteome</keyword>
<keyword evidence="3 5" id="KW-1133">Transmembrane helix</keyword>
<feature type="domain" description="TM7S3/TM198-like" evidence="7">
    <location>
        <begin position="294"/>
        <end position="498"/>
    </location>
</feature>
<feature type="transmembrane region" description="Helical" evidence="5">
    <location>
        <begin position="343"/>
        <end position="362"/>
    </location>
</feature>
<feature type="signal peptide" evidence="6">
    <location>
        <begin position="1"/>
        <end position="26"/>
    </location>
</feature>
<feature type="chain" id="PRO_5043542225" description="TM7S3/TM198-like domain-containing protein" evidence="6">
    <location>
        <begin position="27"/>
        <end position="523"/>
    </location>
</feature>
<dbReference type="AlphaFoldDB" id="A0AAW1TVF5"/>
<dbReference type="GO" id="GO:0005886">
    <property type="term" value="C:plasma membrane"/>
    <property type="evidence" value="ECO:0007669"/>
    <property type="project" value="TreeGrafter"/>
</dbReference>
<dbReference type="Proteomes" id="UP001431783">
    <property type="component" value="Unassembled WGS sequence"/>
</dbReference>
<keyword evidence="2 5" id="KW-0812">Transmembrane</keyword>
<feature type="transmembrane region" description="Helical" evidence="5">
    <location>
        <begin position="368"/>
        <end position="389"/>
    </location>
</feature>
<dbReference type="PANTHER" id="PTHR15937">
    <property type="entry name" value="TRANSMEMBRANE 7 SUPERFAMILY MEMBER 3"/>
    <property type="match status" value="1"/>
</dbReference>
<keyword evidence="6" id="KW-0732">Signal</keyword>
<evidence type="ECO:0000256" key="5">
    <source>
        <dbReference type="SAM" id="Phobius"/>
    </source>
</evidence>
<proteinExistence type="predicted"/>
<evidence type="ECO:0000313" key="8">
    <source>
        <dbReference type="EMBL" id="KAK9872072.1"/>
    </source>
</evidence>